<dbReference type="AlphaFoldDB" id="A0A3B0PGM4"/>
<feature type="non-terminal residue" evidence="1">
    <location>
        <position position="47"/>
    </location>
</feature>
<evidence type="ECO:0000313" key="2">
    <source>
        <dbReference type="Proteomes" id="UP000259328"/>
    </source>
</evidence>
<accession>A0A3B0PGM4</accession>
<gene>
    <name evidence="1" type="ORF">NCTC10124_00268</name>
</gene>
<evidence type="ECO:0000313" key="1">
    <source>
        <dbReference type="EMBL" id="SYV92544.1"/>
    </source>
</evidence>
<sequence length="47" mass="5753">MFYKQYFLELCKKYQIKYQIIDTNNLDEGQVLTKAISLIETFKNTKW</sequence>
<proteinExistence type="predicted"/>
<dbReference type="EMBL" id="LS991953">
    <property type="protein sequence ID" value="SYV92544.1"/>
    <property type="molecule type" value="Genomic_DNA"/>
</dbReference>
<name>A0A3B0PGM4_MYCSY</name>
<protein>
    <recommendedName>
        <fullName evidence="3">NadR/Ttd14 AAA domain-containing protein</fullName>
    </recommendedName>
</protein>
<organism evidence="1 2">
    <name type="scientific">Mycoplasmopsis synoviae</name>
    <name type="common">Mycoplasma synoviae</name>
    <dbReference type="NCBI Taxonomy" id="2109"/>
    <lineage>
        <taxon>Bacteria</taxon>
        <taxon>Bacillati</taxon>
        <taxon>Mycoplasmatota</taxon>
        <taxon>Mycoplasmoidales</taxon>
        <taxon>Metamycoplasmataceae</taxon>
        <taxon>Mycoplasmopsis</taxon>
    </lineage>
</organism>
<reference evidence="2" key="1">
    <citation type="submission" date="2018-06" db="EMBL/GenBank/DDBJ databases">
        <authorList>
            <consortium name="Pathogen Informatics"/>
        </authorList>
    </citation>
    <scope>NUCLEOTIDE SEQUENCE [LARGE SCALE GENOMIC DNA]</scope>
    <source>
        <strain evidence="2">NCTC10124</strain>
    </source>
</reference>
<dbReference type="Proteomes" id="UP000259328">
    <property type="component" value="Chromosome"/>
</dbReference>
<evidence type="ECO:0008006" key="3">
    <source>
        <dbReference type="Google" id="ProtNLM"/>
    </source>
</evidence>